<dbReference type="PROSITE" id="PS00011">
    <property type="entry name" value="GLA_1"/>
    <property type="match status" value="1"/>
</dbReference>
<keyword evidence="11" id="KW-0094">Blood coagulation</keyword>
<comment type="caution">
    <text evidence="21">The sequence shown here is derived from an EMBL/GenBank/DDBJ whole genome shotgun (WGS) entry which is preliminary data.</text>
</comment>
<evidence type="ECO:0000256" key="2">
    <source>
        <dbReference type="ARBA" id="ARBA00022479"/>
    </source>
</evidence>
<feature type="domain" description="Peptidase S1" evidence="19">
    <location>
        <begin position="226"/>
        <end position="458"/>
    </location>
</feature>
<dbReference type="PANTHER" id="PTHR24278">
    <property type="entry name" value="COAGULATION FACTOR"/>
    <property type="match status" value="1"/>
</dbReference>
<feature type="disulfide bond" evidence="17">
    <location>
        <begin position="164"/>
        <end position="173"/>
    </location>
</feature>
<dbReference type="GO" id="GO:0005615">
    <property type="term" value="C:extracellular space"/>
    <property type="evidence" value="ECO:0007669"/>
    <property type="project" value="TreeGrafter"/>
</dbReference>
<evidence type="ECO:0000256" key="14">
    <source>
        <dbReference type="ARBA" id="ARBA00023278"/>
    </source>
</evidence>
<reference evidence="21 22" key="1">
    <citation type="journal article" date="2020" name="Nature">
        <title>Six reference-quality genomes reveal evolution of bat adaptations.</title>
        <authorList>
            <person name="Jebb D."/>
            <person name="Huang Z."/>
            <person name="Pippel M."/>
            <person name="Hughes G.M."/>
            <person name="Lavrichenko K."/>
            <person name="Devanna P."/>
            <person name="Winkler S."/>
            <person name="Jermiin L.S."/>
            <person name="Skirmuntt E.C."/>
            <person name="Katzourakis A."/>
            <person name="Burkitt-Gray L."/>
            <person name="Ray D.A."/>
            <person name="Sullivan K.A.M."/>
            <person name="Roscito J.G."/>
            <person name="Kirilenko B.M."/>
            <person name="Davalos L.M."/>
            <person name="Corthals A.P."/>
            <person name="Power M.L."/>
            <person name="Jones G."/>
            <person name="Ransome R.D."/>
            <person name="Dechmann D.K.N."/>
            <person name="Locatelli A.G."/>
            <person name="Puechmaille S.J."/>
            <person name="Fedrigo O."/>
            <person name="Jarvis E.D."/>
            <person name="Hiller M."/>
            <person name="Vernes S.C."/>
            <person name="Myers E.W."/>
            <person name="Teeling E.C."/>
        </authorList>
    </citation>
    <scope>NUCLEOTIDE SEQUENCE [LARGE SCALE GENOMIC DNA]</scope>
    <source>
        <strain evidence="21">MMyoMyo1</strain>
        <tissue evidence="21">Flight muscle</tissue>
    </source>
</reference>
<dbReference type="PRINTS" id="PR00001">
    <property type="entry name" value="GLABLOOD"/>
</dbReference>
<keyword evidence="22" id="KW-1185">Reference proteome</keyword>
<gene>
    <name evidence="21" type="ORF">mMyoMyo1_015827</name>
</gene>
<dbReference type="PROSITE" id="PS00010">
    <property type="entry name" value="ASX_HYDROXYL"/>
    <property type="match status" value="1"/>
</dbReference>
<keyword evidence="13" id="KW-0325">Glycoprotein</keyword>
<evidence type="ECO:0000256" key="4">
    <source>
        <dbReference type="ARBA" id="ARBA00022536"/>
    </source>
</evidence>
<evidence type="ECO:0000256" key="12">
    <source>
        <dbReference type="ARBA" id="ARBA00023157"/>
    </source>
</evidence>
<dbReference type="Gene3D" id="2.40.10.10">
    <property type="entry name" value="Trypsin-like serine proteases"/>
    <property type="match status" value="2"/>
</dbReference>
<sequence length="458" mass="50907">MINMLEMMGSLGVLPEEMARKNREVGPGLMGTGEEAARPQVVAAPCTLTPRSGHGNPWGSPSLLTASPFLPCSVVFLSASKASDVLVRVKRAGSYLLEEIFEGNLEKECYEEICVYEEAREVFEVDETTDEFWQRYMGGSPCVSQPCLNNGSCQDNIRSYTCTCSSGYEGKDCAFAKNECHPLRTDGCQHFCHPGQDSYICSCAQGYKLGQDYKSCIPHDKCACGMLNSECIRATQRSRRNLQIFPWQVKLIDSEGKDFCGGVIIEENFVLTTAKCSLLHRNISVKTNFPRTSKDPLTIEVKRIHVHMMYEEETGDNDISLLELELPIQCPDMGLPICMPEQDFAERILIPGTQGLLIGWTSNGSELGNVPMQLPVMHMDSEECGRALNVTVTTRTYCERGAAAGGVQWAEGSMVARKHKGTWFLTGILCSVPTAEYGQEFLLTKVSRYSLWFRQIIK</sequence>
<dbReference type="SMART" id="SM00181">
    <property type="entry name" value="EGF"/>
    <property type="match status" value="2"/>
</dbReference>
<dbReference type="GO" id="GO:0006508">
    <property type="term" value="P:proteolysis"/>
    <property type="evidence" value="ECO:0007669"/>
    <property type="project" value="InterPro"/>
</dbReference>
<evidence type="ECO:0000259" key="18">
    <source>
        <dbReference type="PROSITE" id="PS50026"/>
    </source>
</evidence>
<comment type="function">
    <text evidence="15">Appears to assist hemostasis by binding thrombin and promoting its association with phospholipid vesicles. Inhibits activity of the coagulation protease factor Xa in the presence of SERPINA10, calcium and phospholipids.</text>
</comment>
<dbReference type="PROSITE" id="PS50240">
    <property type="entry name" value="TRYPSIN_DOM"/>
    <property type="match status" value="1"/>
</dbReference>
<dbReference type="PIRSF" id="PIRSF001143">
    <property type="entry name" value="Factor_X"/>
    <property type="match status" value="1"/>
</dbReference>
<dbReference type="CDD" id="cd00054">
    <property type="entry name" value="EGF_CA"/>
    <property type="match status" value="1"/>
</dbReference>
<dbReference type="PRINTS" id="PR00722">
    <property type="entry name" value="CHYMOTRYPSIN"/>
</dbReference>
<evidence type="ECO:0000256" key="1">
    <source>
        <dbReference type="ARBA" id="ARBA00004613"/>
    </source>
</evidence>
<dbReference type="Pfam" id="PF00089">
    <property type="entry name" value="Trypsin"/>
    <property type="match status" value="1"/>
</dbReference>
<dbReference type="PROSITE" id="PS50998">
    <property type="entry name" value="GLA_2"/>
    <property type="match status" value="1"/>
</dbReference>
<dbReference type="VEuPathDB" id="HostDB:GeneID_118651641"/>
<dbReference type="SUPFAM" id="SSF57196">
    <property type="entry name" value="EGF/Laminin"/>
    <property type="match status" value="1"/>
</dbReference>
<evidence type="ECO:0000256" key="10">
    <source>
        <dbReference type="ARBA" id="ARBA00022837"/>
    </source>
</evidence>
<dbReference type="Proteomes" id="UP000527355">
    <property type="component" value="Unassembled WGS sequence"/>
</dbReference>
<dbReference type="GO" id="GO:0007596">
    <property type="term" value="P:blood coagulation"/>
    <property type="evidence" value="ECO:0007669"/>
    <property type="project" value="UniProtKB-KW"/>
</dbReference>
<dbReference type="SUPFAM" id="SSF50494">
    <property type="entry name" value="Trypsin-like serine proteases"/>
    <property type="match status" value="1"/>
</dbReference>
<evidence type="ECO:0000256" key="3">
    <source>
        <dbReference type="ARBA" id="ARBA00022525"/>
    </source>
</evidence>
<keyword evidence="5" id="KW-0721">Serine protease homolog</keyword>
<keyword evidence="2" id="KW-0301">Gamma-carboxyglutamic acid</keyword>
<dbReference type="PANTHER" id="PTHR24278:SF20">
    <property type="entry name" value="VITAMIN K-DEPENDENT PROTEIN Z"/>
    <property type="match status" value="1"/>
</dbReference>
<dbReference type="FunFam" id="2.40.10.10:FF:000117">
    <property type="entry name" value="Protein Z, vitamin K-dependent plasma glycoprotein"/>
    <property type="match status" value="1"/>
</dbReference>
<keyword evidence="8" id="KW-0732">Signal</keyword>
<dbReference type="InterPro" id="IPR035972">
    <property type="entry name" value="GLA-like_dom_SF"/>
</dbReference>
<comment type="subcellular location">
    <subcellularLocation>
        <location evidence="1">Secreted</location>
    </subcellularLocation>
</comment>
<evidence type="ECO:0000256" key="7">
    <source>
        <dbReference type="ARBA" id="ARBA00022696"/>
    </source>
</evidence>
<dbReference type="SUPFAM" id="SSF57630">
    <property type="entry name" value="GLA-domain"/>
    <property type="match status" value="1"/>
</dbReference>
<dbReference type="FunFam" id="2.10.25.10:FF:000162">
    <property type="entry name" value="Coagulation factor X (Predicted)"/>
    <property type="match status" value="1"/>
</dbReference>
<dbReference type="InterPro" id="IPR012224">
    <property type="entry name" value="Pept_S1A_FX"/>
</dbReference>
<dbReference type="Gene3D" id="4.10.740.10">
    <property type="entry name" value="Coagulation Factor IX"/>
    <property type="match status" value="1"/>
</dbReference>
<keyword evidence="10" id="KW-0106">Calcium</keyword>
<evidence type="ECO:0000256" key="5">
    <source>
        <dbReference type="ARBA" id="ARBA00022542"/>
    </source>
</evidence>
<keyword evidence="3" id="KW-0964">Secreted</keyword>
<evidence type="ECO:0000259" key="20">
    <source>
        <dbReference type="PROSITE" id="PS50998"/>
    </source>
</evidence>
<dbReference type="Pfam" id="PF14670">
    <property type="entry name" value="FXa_inhibition"/>
    <property type="match status" value="1"/>
</dbReference>
<dbReference type="SMART" id="SM00179">
    <property type="entry name" value="EGF_CA"/>
    <property type="match status" value="2"/>
</dbReference>
<dbReference type="InterPro" id="IPR001314">
    <property type="entry name" value="Peptidase_S1A"/>
</dbReference>
<protein>
    <recommendedName>
        <fullName evidence="16">Vitamin K-dependent protein Z</fullName>
    </recommendedName>
</protein>
<dbReference type="FunFam" id="2.10.25.10:FF:000480">
    <property type="entry name" value="Protein Z, vitamin K-dependent plasma glycoprotein"/>
    <property type="match status" value="1"/>
</dbReference>
<evidence type="ECO:0000256" key="17">
    <source>
        <dbReference type="PROSITE-ProRule" id="PRU00076"/>
    </source>
</evidence>
<dbReference type="PROSITE" id="PS01186">
    <property type="entry name" value="EGF_2"/>
    <property type="match status" value="2"/>
</dbReference>
<keyword evidence="7" id="KW-0356">Hemostasis</keyword>
<dbReference type="Pfam" id="PF00008">
    <property type="entry name" value="EGF"/>
    <property type="match status" value="1"/>
</dbReference>
<evidence type="ECO:0000313" key="21">
    <source>
        <dbReference type="EMBL" id="KAF6370203.1"/>
    </source>
</evidence>
<evidence type="ECO:0000256" key="16">
    <source>
        <dbReference type="ARBA" id="ARBA00069146"/>
    </source>
</evidence>
<evidence type="ECO:0000313" key="22">
    <source>
        <dbReference type="Proteomes" id="UP000527355"/>
    </source>
</evidence>
<evidence type="ECO:0000256" key="8">
    <source>
        <dbReference type="ARBA" id="ARBA00022729"/>
    </source>
</evidence>
<dbReference type="SMART" id="SM00020">
    <property type="entry name" value="Tryp_SPc"/>
    <property type="match status" value="1"/>
</dbReference>
<evidence type="ECO:0000256" key="11">
    <source>
        <dbReference type="ARBA" id="ARBA00023084"/>
    </source>
</evidence>
<name>A0A7J7Z7H2_MYOMY</name>
<keyword evidence="6" id="KW-0165">Cleavage on pair of basic residues</keyword>
<keyword evidence="4 17" id="KW-0245">EGF-like domain</keyword>
<dbReference type="Gene3D" id="2.10.25.10">
    <property type="entry name" value="Laminin"/>
    <property type="match status" value="2"/>
</dbReference>
<dbReference type="InterPro" id="IPR001254">
    <property type="entry name" value="Trypsin_dom"/>
</dbReference>
<dbReference type="GO" id="GO:0004252">
    <property type="term" value="F:serine-type endopeptidase activity"/>
    <property type="evidence" value="ECO:0007669"/>
    <property type="project" value="InterPro"/>
</dbReference>
<dbReference type="InterPro" id="IPR001881">
    <property type="entry name" value="EGF-like_Ca-bd_dom"/>
</dbReference>
<keyword evidence="9" id="KW-0677">Repeat</keyword>
<dbReference type="EMBL" id="JABWUV010000003">
    <property type="protein sequence ID" value="KAF6370203.1"/>
    <property type="molecule type" value="Genomic_DNA"/>
</dbReference>
<dbReference type="GO" id="GO:0005509">
    <property type="term" value="F:calcium ion binding"/>
    <property type="evidence" value="ECO:0007669"/>
    <property type="project" value="InterPro"/>
</dbReference>
<dbReference type="FunFam" id="4.10.740.10:FF:000001">
    <property type="entry name" value="vitamin K-dependent protein S"/>
    <property type="match status" value="1"/>
</dbReference>
<dbReference type="PROSITE" id="PS50026">
    <property type="entry name" value="EGF_3"/>
    <property type="match status" value="1"/>
</dbReference>
<evidence type="ECO:0000256" key="15">
    <source>
        <dbReference type="ARBA" id="ARBA00059699"/>
    </source>
</evidence>
<dbReference type="FunFam" id="2.40.10.10:FF:000114">
    <property type="entry name" value="Protein Z, vitamin K-dependent plasma glycoprotein"/>
    <property type="match status" value="1"/>
</dbReference>
<dbReference type="InterPro" id="IPR043504">
    <property type="entry name" value="Peptidase_S1_PA_chymotrypsin"/>
</dbReference>
<dbReference type="InterPro" id="IPR050442">
    <property type="entry name" value="Peptidase_S1_coag_factors"/>
</dbReference>
<dbReference type="InterPro" id="IPR000742">
    <property type="entry name" value="EGF"/>
</dbReference>
<dbReference type="InterPro" id="IPR017857">
    <property type="entry name" value="Coagulation_fac-like_Gla_dom"/>
</dbReference>
<evidence type="ECO:0000256" key="9">
    <source>
        <dbReference type="ARBA" id="ARBA00022737"/>
    </source>
</evidence>
<dbReference type="InterPro" id="IPR000152">
    <property type="entry name" value="EGF-type_Asp/Asn_hydroxyl_site"/>
</dbReference>
<keyword evidence="14" id="KW-0379">Hydroxylation</keyword>
<accession>A0A7J7Z7H2</accession>
<dbReference type="InterPro" id="IPR009003">
    <property type="entry name" value="Peptidase_S1_PA"/>
</dbReference>
<comment type="caution">
    <text evidence="17">Lacks conserved residue(s) required for the propagation of feature annotation.</text>
</comment>
<dbReference type="SMART" id="SM00069">
    <property type="entry name" value="GLA"/>
    <property type="match status" value="1"/>
</dbReference>
<proteinExistence type="predicted"/>
<dbReference type="AlphaFoldDB" id="A0A7J7Z7H2"/>
<dbReference type="PROSITE" id="PS00022">
    <property type="entry name" value="EGF_1"/>
    <property type="match status" value="1"/>
</dbReference>
<evidence type="ECO:0000259" key="19">
    <source>
        <dbReference type="PROSITE" id="PS50240"/>
    </source>
</evidence>
<feature type="domain" description="Gla" evidence="20">
    <location>
        <begin position="92"/>
        <end position="138"/>
    </location>
</feature>
<organism evidence="21 22">
    <name type="scientific">Myotis myotis</name>
    <name type="common">Greater mouse-eared bat</name>
    <name type="synonym">Vespertilio myotis</name>
    <dbReference type="NCBI Taxonomy" id="51298"/>
    <lineage>
        <taxon>Eukaryota</taxon>
        <taxon>Metazoa</taxon>
        <taxon>Chordata</taxon>
        <taxon>Craniata</taxon>
        <taxon>Vertebrata</taxon>
        <taxon>Euteleostomi</taxon>
        <taxon>Mammalia</taxon>
        <taxon>Eutheria</taxon>
        <taxon>Laurasiatheria</taxon>
        <taxon>Chiroptera</taxon>
        <taxon>Yangochiroptera</taxon>
        <taxon>Vespertilionidae</taxon>
        <taxon>Myotis</taxon>
    </lineage>
</organism>
<feature type="domain" description="EGF-like" evidence="18">
    <location>
        <begin position="138"/>
        <end position="174"/>
    </location>
</feature>
<dbReference type="Pfam" id="PF00594">
    <property type="entry name" value="Gla"/>
    <property type="match status" value="1"/>
</dbReference>
<keyword evidence="12 17" id="KW-1015">Disulfide bond</keyword>
<dbReference type="InterPro" id="IPR000294">
    <property type="entry name" value="GLA_domain"/>
</dbReference>
<evidence type="ECO:0000256" key="6">
    <source>
        <dbReference type="ARBA" id="ARBA00022685"/>
    </source>
</evidence>
<evidence type="ECO:0000256" key="13">
    <source>
        <dbReference type="ARBA" id="ARBA00023180"/>
    </source>
</evidence>